<proteinExistence type="predicted"/>
<evidence type="ECO:0000313" key="1">
    <source>
        <dbReference type="EMBL" id="KAF9518988.1"/>
    </source>
</evidence>
<name>A0A9P6B761_9AGAM</name>
<organism evidence="1 2">
    <name type="scientific">Hydnum rufescens UP504</name>
    <dbReference type="NCBI Taxonomy" id="1448309"/>
    <lineage>
        <taxon>Eukaryota</taxon>
        <taxon>Fungi</taxon>
        <taxon>Dikarya</taxon>
        <taxon>Basidiomycota</taxon>
        <taxon>Agaricomycotina</taxon>
        <taxon>Agaricomycetes</taxon>
        <taxon>Cantharellales</taxon>
        <taxon>Hydnaceae</taxon>
        <taxon>Hydnum</taxon>
    </lineage>
</organism>
<comment type="caution">
    <text evidence="1">The sequence shown here is derived from an EMBL/GenBank/DDBJ whole genome shotgun (WGS) entry which is preliminary data.</text>
</comment>
<accession>A0A9P6B761</accession>
<keyword evidence="2" id="KW-1185">Reference proteome</keyword>
<gene>
    <name evidence="1" type="ORF">BS47DRAFT_1337542</name>
</gene>
<protein>
    <submittedName>
        <fullName evidence="1">Uncharacterized protein</fullName>
    </submittedName>
</protein>
<dbReference type="AlphaFoldDB" id="A0A9P6B761"/>
<dbReference type="EMBL" id="MU128920">
    <property type="protein sequence ID" value="KAF9518988.1"/>
    <property type="molecule type" value="Genomic_DNA"/>
</dbReference>
<reference evidence="1" key="1">
    <citation type="journal article" date="2020" name="Nat. Commun.">
        <title>Large-scale genome sequencing of mycorrhizal fungi provides insights into the early evolution of symbiotic traits.</title>
        <authorList>
            <person name="Miyauchi S."/>
            <person name="Kiss E."/>
            <person name="Kuo A."/>
            <person name="Drula E."/>
            <person name="Kohler A."/>
            <person name="Sanchez-Garcia M."/>
            <person name="Morin E."/>
            <person name="Andreopoulos B."/>
            <person name="Barry K.W."/>
            <person name="Bonito G."/>
            <person name="Buee M."/>
            <person name="Carver A."/>
            <person name="Chen C."/>
            <person name="Cichocki N."/>
            <person name="Clum A."/>
            <person name="Culley D."/>
            <person name="Crous P.W."/>
            <person name="Fauchery L."/>
            <person name="Girlanda M."/>
            <person name="Hayes R.D."/>
            <person name="Keri Z."/>
            <person name="LaButti K."/>
            <person name="Lipzen A."/>
            <person name="Lombard V."/>
            <person name="Magnuson J."/>
            <person name="Maillard F."/>
            <person name="Murat C."/>
            <person name="Nolan M."/>
            <person name="Ohm R.A."/>
            <person name="Pangilinan J."/>
            <person name="Pereira M.F."/>
            <person name="Perotto S."/>
            <person name="Peter M."/>
            <person name="Pfister S."/>
            <person name="Riley R."/>
            <person name="Sitrit Y."/>
            <person name="Stielow J.B."/>
            <person name="Szollosi G."/>
            <person name="Zifcakova L."/>
            <person name="Stursova M."/>
            <person name="Spatafora J.W."/>
            <person name="Tedersoo L."/>
            <person name="Vaario L.M."/>
            <person name="Yamada A."/>
            <person name="Yan M."/>
            <person name="Wang P."/>
            <person name="Xu J."/>
            <person name="Bruns T."/>
            <person name="Baldrian P."/>
            <person name="Vilgalys R."/>
            <person name="Dunand C."/>
            <person name="Henrissat B."/>
            <person name="Grigoriev I.V."/>
            <person name="Hibbett D."/>
            <person name="Nagy L.G."/>
            <person name="Martin F.M."/>
        </authorList>
    </citation>
    <scope>NUCLEOTIDE SEQUENCE</scope>
    <source>
        <strain evidence="1">UP504</strain>
    </source>
</reference>
<evidence type="ECO:0000313" key="2">
    <source>
        <dbReference type="Proteomes" id="UP000886523"/>
    </source>
</evidence>
<sequence length="95" mass="10350">MCFAFIVMPLAPSDPLTPAGSWTSTLMVFVERAFEPAGSKTLFQFDTGIDVYMMDPIFLAHEIVFGSKSLKRLSHVFTAKDNVEGAAFGALVMLA</sequence>
<dbReference type="Proteomes" id="UP000886523">
    <property type="component" value="Unassembled WGS sequence"/>
</dbReference>